<feature type="compositionally biased region" description="Basic and acidic residues" evidence="1">
    <location>
        <begin position="1"/>
        <end position="21"/>
    </location>
</feature>
<dbReference type="Proteomes" id="UP000887540">
    <property type="component" value="Unplaced"/>
</dbReference>
<feature type="region of interest" description="Disordered" evidence="1">
    <location>
        <begin position="1"/>
        <end position="31"/>
    </location>
</feature>
<organism evidence="2 3">
    <name type="scientific">Acrobeloides nanus</name>
    <dbReference type="NCBI Taxonomy" id="290746"/>
    <lineage>
        <taxon>Eukaryota</taxon>
        <taxon>Metazoa</taxon>
        <taxon>Ecdysozoa</taxon>
        <taxon>Nematoda</taxon>
        <taxon>Chromadorea</taxon>
        <taxon>Rhabditida</taxon>
        <taxon>Tylenchina</taxon>
        <taxon>Cephalobomorpha</taxon>
        <taxon>Cephaloboidea</taxon>
        <taxon>Cephalobidae</taxon>
        <taxon>Acrobeloides</taxon>
    </lineage>
</organism>
<proteinExistence type="predicted"/>
<reference evidence="3" key="1">
    <citation type="submission" date="2022-11" db="UniProtKB">
        <authorList>
            <consortium name="WormBaseParasite"/>
        </authorList>
    </citation>
    <scope>IDENTIFICATION</scope>
</reference>
<protein>
    <submittedName>
        <fullName evidence="3">Uncharacterized protein</fullName>
    </submittedName>
</protein>
<name>A0A914C9Z2_9BILA</name>
<keyword evidence="2" id="KW-1185">Reference proteome</keyword>
<dbReference type="AlphaFoldDB" id="A0A914C9Z2"/>
<dbReference type="WBParaSite" id="ACRNAN_Path_572.g2144.t1">
    <property type="protein sequence ID" value="ACRNAN_Path_572.g2144.t1"/>
    <property type="gene ID" value="ACRNAN_Path_572.g2144"/>
</dbReference>
<feature type="compositionally biased region" description="Acidic residues" evidence="1">
    <location>
        <begin position="22"/>
        <end position="31"/>
    </location>
</feature>
<accession>A0A914C9Z2</accession>
<evidence type="ECO:0000313" key="2">
    <source>
        <dbReference type="Proteomes" id="UP000887540"/>
    </source>
</evidence>
<sequence length="73" mass="8736">MSEVERVMLEKEMEYEMKHEDEDMQREEEEEIETDLPKFALVEISQLLKLLQRCPECDILPSGRSARKPRVIK</sequence>
<evidence type="ECO:0000256" key="1">
    <source>
        <dbReference type="SAM" id="MobiDB-lite"/>
    </source>
</evidence>
<evidence type="ECO:0000313" key="3">
    <source>
        <dbReference type="WBParaSite" id="ACRNAN_Path_572.g2144.t1"/>
    </source>
</evidence>